<reference evidence="7 8" key="1">
    <citation type="submission" date="2018-06" db="EMBL/GenBank/DDBJ databases">
        <title>Pedobacter endophyticus sp. nov., an endophytic bacterium isolated from a leaf of Triticum aestivum.</title>
        <authorList>
            <person name="Zhang L."/>
        </authorList>
    </citation>
    <scope>NUCLEOTIDE SEQUENCE [LARGE SCALE GENOMIC DNA]</scope>
    <source>
        <strain evidence="7 8">CM134L-2</strain>
    </source>
</reference>
<dbReference type="PANTHER" id="PTHR43863:SF2">
    <property type="entry name" value="MALTASE-GLUCOAMYLASE"/>
    <property type="match status" value="1"/>
</dbReference>
<comment type="caution">
    <text evidence="7">The sequence shown here is derived from an EMBL/GenBank/DDBJ whole genome shotgun (WGS) entry which is preliminary data.</text>
</comment>
<dbReference type="InterPro" id="IPR013780">
    <property type="entry name" value="Glyco_hydro_b"/>
</dbReference>
<feature type="domain" description="Glycoside hydrolase family 31 TIM barrel" evidence="3">
    <location>
        <begin position="250"/>
        <end position="587"/>
    </location>
</feature>
<evidence type="ECO:0000259" key="6">
    <source>
        <dbReference type="Pfam" id="PF21365"/>
    </source>
</evidence>
<dbReference type="InterPro" id="IPR025887">
    <property type="entry name" value="Glyco_hydro_31_N_dom"/>
</dbReference>
<dbReference type="Gene3D" id="2.60.40.1180">
    <property type="entry name" value="Golgi alpha-mannosidase II"/>
    <property type="match status" value="2"/>
</dbReference>
<dbReference type="Pfam" id="PF21365">
    <property type="entry name" value="Glyco_hydro_31_3rd"/>
    <property type="match status" value="1"/>
</dbReference>
<dbReference type="EMBL" id="SAYW01000008">
    <property type="protein sequence ID" value="RWU03980.1"/>
    <property type="molecule type" value="Genomic_DNA"/>
</dbReference>
<evidence type="ECO:0000256" key="1">
    <source>
        <dbReference type="ARBA" id="ARBA00007806"/>
    </source>
</evidence>
<feature type="domain" description="Glycosyl hydrolase family 31 C-terminal" evidence="6">
    <location>
        <begin position="598"/>
        <end position="698"/>
    </location>
</feature>
<dbReference type="Gene3D" id="3.20.20.80">
    <property type="entry name" value="Glycosidases"/>
    <property type="match status" value="1"/>
</dbReference>
<protein>
    <submittedName>
        <fullName evidence="7">DUF5110 domain-containing protein</fullName>
    </submittedName>
</protein>
<proteinExistence type="inferred from homology"/>
<dbReference type="OrthoDB" id="176168at2"/>
<dbReference type="InterPro" id="IPR017853">
    <property type="entry name" value="GH"/>
</dbReference>
<dbReference type="RefSeq" id="WP_113649219.1">
    <property type="nucleotide sequence ID" value="NZ_QMHN01000008.1"/>
</dbReference>
<evidence type="ECO:0000256" key="2">
    <source>
        <dbReference type="RuleBase" id="RU361185"/>
    </source>
</evidence>
<dbReference type="InterPro" id="IPR011013">
    <property type="entry name" value="Gal_mutarotase_sf_dom"/>
</dbReference>
<name>A0A3S4RN01_9SPHI</name>
<sequence>MISKVTKYTHVKKKIFLITACLIVLVKVSYGQQAQRISETVIQTDAMRVTLQFYSPSIVRVIKTKQSDLHEPAVNFSIVALPKKVMVKKTAEASQLVFHTDSLTVKVNKVNASVSFLRKQKVLLKEDALVQPQFGPLTNKQDTYRIKQGFVLEPDEAIYGLGQHQEGTMNQRNHVQPIYQNNMEIAMPVLQSIKGYGILWNNESPTLFADTLSQTYFLSDKGQAVDYFFIWGGHSDAVVAGIRELSGRSPLLPKWAFGFAQSRERYKSQEEVVDVVKEYRKRGVPLDCIVQDWQYWGTDFKDWNALRFDNPAYNKAEEMIKKVHDLNAKIIISVWPSFGPNTAIYKALDSAGFLYKDRVPDFPKEGRVYNAFNKDAQQLVWDHMNRNIFSKGMDGWWLDATEPFEKYDLNISAKATFKQLDPLFKNTGDTVFAVANSYPLYTIGGVVDQQRKETAARRPFVLTRSGYIGQQRYGSIVWSGDIISSWEVMKNQISGALNLGLSGMPYWNADIGGFYSAPHFPQGHTDPAFRELVVRWIQFGAFTALMRLHGTNTPREIYQYGEKGQWAYDAIEKFIHLRYRLLPYTYSTSYQVMKAHASLMRPLFADYKDDKLTHNINDQFLYGQSFLIAPVVESQYVKTATKPHLEDFSRTGSRNVYLPKGNNWIDFWNGKKLPGGQLTQKQTPIDMMPIYVKAGAIVPLGDFKQYSDEKKDSIMEIRIYPGADGHFVLYEDEGDNHNYEKGKFSTIDFKWDDKNRKLLIGAMKGSYDGMLKKRLFHIVLVGEDRGTGINPSRKINRTVEYSGKAAQIAL</sequence>
<dbReference type="InterPro" id="IPR033403">
    <property type="entry name" value="DUF5110"/>
</dbReference>
<dbReference type="Proteomes" id="UP000284120">
    <property type="component" value="Unassembled WGS sequence"/>
</dbReference>
<dbReference type="Pfam" id="PF13802">
    <property type="entry name" value="Gal_mutarotas_2"/>
    <property type="match status" value="1"/>
</dbReference>
<evidence type="ECO:0000259" key="3">
    <source>
        <dbReference type="Pfam" id="PF01055"/>
    </source>
</evidence>
<evidence type="ECO:0000313" key="8">
    <source>
        <dbReference type="Proteomes" id="UP000284120"/>
    </source>
</evidence>
<comment type="similarity">
    <text evidence="1 2">Belongs to the glycosyl hydrolase 31 family.</text>
</comment>
<keyword evidence="8" id="KW-1185">Reference proteome</keyword>
<gene>
    <name evidence="7" type="ORF">DPV69_20075</name>
</gene>
<evidence type="ECO:0000313" key="7">
    <source>
        <dbReference type="EMBL" id="RWU03980.1"/>
    </source>
</evidence>
<dbReference type="InterPro" id="IPR048395">
    <property type="entry name" value="Glyco_hydro_31_C"/>
</dbReference>
<accession>A0A3S4RN01</accession>
<evidence type="ECO:0000259" key="4">
    <source>
        <dbReference type="Pfam" id="PF13802"/>
    </source>
</evidence>
<dbReference type="CDD" id="cd14752">
    <property type="entry name" value="GH31_N"/>
    <property type="match status" value="1"/>
</dbReference>
<evidence type="ECO:0000259" key="5">
    <source>
        <dbReference type="Pfam" id="PF17137"/>
    </source>
</evidence>
<dbReference type="Pfam" id="PF17137">
    <property type="entry name" value="DUF5110"/>
    <property type="match status" value="1"/>
</dbReference>
<dbReference type="Pfam" id="PF01055">
    <property type="entry name" value="Glyco_hydro_31_2nd"/>
    <property type="match status" value="1"/>
</dbReference>
<keyword evidence="2" id="KW-0326">Glycosidase</keyword>
<dbReference type="SUPFAM" id="SSF51445">
    <property type="entry name" value="(Trans)glycosidases"/>
    <property type="match status" value="1"/>
</dbReference>
<dbReference type="PANTHER" id="PTHR43863">
    <property type="entry name" value="HYDROLASE, PUTATIVE (AFU_ORTHOLOGUE AFUA_1G03140)-RELATED"/>
    <property type="match status" value="1"/>
</dbReference>
<feature type="domain" description="DUF5110" evidence="5">
    <location>
        <begin position="715"/>
        <end position="782"/>
    </location>
</feature>
<dbReference type="CDD" id="cd06591">
    <property type="entry name" value="GH31_xylosidase_XylS"/>
    <property type="match status" value="1"/>
</dbReference>
<dbReference type="InterPro" id="IPR000322">
    <property type="entry name" value="Glyco_hydro_31_TIM"/>
</dbReference>
<dbReference type="AlphaFoldDB" id="A0A3S4RN01"/>
<organism evidence="7 8">
    <name type="scientific">Pedobacter chitinilyticus</name>
    <dbReference type="NCBI Taxonomy" id="2233776"/>
    <lineage>
        <taxon>Bacteria</taxon>
        <taxon>Pseudomonadati</taxon>
        <taxon>Bacteroidota</taxon>
        <taxon>Sphingobacteriia</taxon>
        <taxon>Sphingobacteriales</taxon>
        <taxon>Sphingobacteriaceae</taxon>
        <taxon>Pedobacter</taxon>
    </lineage>
</organism>
<dbReference type="InterPro" id="IPR051816">
    <property type="entry name" value="Glycosyl_Hydrolase_31"/>
</dbReference>
<dbReference type="SUPFAM" id="SSF74650">
    <property type="entry name" value="Galactose mutarotase-like"/>
    <property type="match status" value="1"/>
</dbReference>
<feature type="domain" description="Glycoside hydrolase family 31 N-terminal" evidence="4">
    <location>
        <begin position="49"/>
        <end position="208"/>
    </location>
</feature>
<dbReference type="GO" id="GO:0005975">
    <property type="term" value="P:carbohydrate metabolic process"/>
    <property type="evidence" value="ECO:0007669"/>
    <property type="project" value="InterPro"/>
</dbReference>
<dbReference type="GO" id="GO:0030246">
    <property type="term" value="F:carbohydrate binding"/>
    <property type="evidence" value="ECO:0007669"/>
    <property type="project" value="InterPro"/>
</dbReference>
<dbReference type="GO" id="GO:0004553">
    <property type="term" value="F:hydrolase activity, hydrolyzing O-glycosyl compounds"/>
    <property type="evidence" value="ECO:0007669"/>
    <property type="project" value="InterPro"/>
</dbReference>
<dbReference type="Gene3D" id="2.60.40.1760">
    <property type="entry name" value="glycosyl hydrolase (family 31)"/>
    <property type="match status" value="1"/>
</dbReference>
<dbReference type="SUPFAM" id="SSF51011">
    <property type="entry name" value="Glycosyl hydrolase domain"/>
    <property type="match status" value="1"/>
</dbReference>
<keyword evidence="2" id="KW-0378">Hydrolase</keyword>